<dbReference type="AlphaFoldDB" id="A0A5B9WC92"/>
<dbReference type="EC" id="3.1.13.5" evidence="3"/>
<dbReference type="SMART" id="SM00474">
    <property type="entry name" value="35EXOc"/>
    <property type="match status" value="1"/>
</dbReference>
<dbReference type="InterPro" id="IPR010997">
    <property type="entry name" value="HRDC-like_sf"/>
</dbReference>
<dbReference type="Proteomes" id="UP000324233">
    <property type="component" value="Chromosome"/>
</dbReference>
<accession>A0A5B9WC92</accession>
<evidence type="ECO:0000259" key="2">
    <source>
        <dbReference type="PROSITE" id="PS50967"/>
    </source>
</evidence>
<dbReference type="PANTHER" id="PTHR47649:SF1">
    <property type="entry name" value="RIBONUCLEASE D"/>
    <property type="match status" value="1"/>
</dbReference>
<name>A0A5B9WC92_9BACT</name>
<dbReference type="InterPro" id="IPR044876">
    <property type="entry name" value="HRDC_dom_sf"/>
</dbReference>
<dbReference type="InterPro" id="IPR048579">
    <property type="entry name" value="RNAseD_HRDC_C"/>
</dbReference>
<dbReference type="Gene3D" id="1.10.150.80">
    <property type="entry name" value="HRDC domain"/>
    <property type="match status" value="2"/>
</dbReference>
<evidence type="ECO:0000313" key="4">
    <source>
        <dbReference type="Proteomes" id="UP000324233"/>
    </source>
</evidence>
<dbReference type="InterPro" id="IPR002121">
    <property type="entry name" value="HRDC_dom"/>
</dbReference>
<dbReference type="GO" id="GO:0003676">
    <property type="term" value="F:nucleic acid binding"/>
    <property type="evidence" value="ECO:0007669"/>
    <property type="project" value="InterPro"/>
</dbReference>
<sequence length="406" mass="45243">MEEDLISTPAQLRELAGHIRDSGRFGFDTEFVSEDTFEPVLCLIQVATRERLAVIDPIVVGDLSPFWEVVLDPAIEVVMHAAGEDLRICHLRTGSLPARVYDVQVAAGLVGYSYPLSLVNLVSQSLRISLAGSETRTDWRRRPLSPAQLRYALDDVRYLLQIADDLDAELAAKGRAAWAEEEFAGLLRHVARRSDEDRWRRLPGLNSLNRRALEAARRLAAWREDEARHANRPLRHVLRDDLLVAIAKRLPASRRDLEALRDFNRPALLSKSQSILAVIEQARLTPEDMLPEFSQRFEDGPGASTVASLLSAALGQWCVRAEVATSLVATVGDLKHLIRWHLDGRPDDDRPSLMTGWRGELCGQMLLEVLEGRRTFRVVDPGSEFPVAVEPSPRGDAEGPGSEGRP</sequence>
<dbReference type="InterPro" id="IPR036397">
    <property type="entry name" value="RNaseH_sf"/>
</dbReference>
<dbReference type="PROSITE" id="PS50967">
    <property type="entry name" value="HRDC"/>
    <property type="match status" value="1"/>
</dbReference>
<dbReference type="PANTHER" id="PTHR47649">
    <property type="entry name" value="RIBONUCLEASE D"/>
    <property type="match status" value="1"/>
</dbReference>
<dbReference type="Gene3D" id="3.30.420.10">
    <property type="entry name" value="Ribonuclease H-like superfamily/Ribonuclease H"/>
    <property type="match status" value="1"/>
</dbReference>
<gene>
    <name evidence="3" type="primary">rnd</name>
    <name evidence="3" type="ORF">OJF2_68340</name>
</gene>
<keyword evidence="3" id="KW-0378">Hydrolase</keyword>
<dbReference type="GO" id="GO:0033890">
    <property type="term" value="F:ribonuclease D activity"/>
    <property type="evidence" value="ECO:0007669"/>
    <property type="project" value="UniProtKB-EC"/>
</dbReference>
<dbReference type="InterPro" id="IPR012337">
    <property type="entry name" value="RNaseH-like_sf"/>
</dbReference>
<dbReference type="InterPro" id="IPR051086">
    <property type="entry name" value="RNase_D-like"/>
</dbReference>
<dbReference type="RefSeq" id="WP_148597698.1">
    <property type="nucleotide sequence ID" value="NZ_CP042997.1"/>
</dbReference>
<organism evidence="3 4">
    <name type="scientific">Aquisphaera giovannonii</name>
    <dbReference type="NCBI Taxonomy" id="406548"/>
    <lineage>
        <taxon>Bacteria</taxon>
        <taxon>Pseudomonadati</taxon>
        <taxon>Planctomycetota</taxon>
        <taxon>Planctomycetia</taxon>
        <taxon>Isosphaerales</taxon>
        <taxon>Isosphaeraceae</taxon>
        <taxon>Aquisphaera</taxon>
    </lineage>
</organism>
<evidence type="ECO:0000313" key="3">
    <source>
        <dbReference type="EMBL" id="QEH38236.1"/>
    </source>
</evidence>
<dbReference type="GO" id="GO:0006139">
    <property type="term" value="P:nucleobase-containing compound metabolic process"/>
    <property type="evidence" value="ECO:0007669"/>
    <property type="project" value="InterPro"/>
</dbReference>
<feature type="region of interest" description="Disordered" evidence="1">
    <location>
        <begin position="383"/>
        <end position="406"/>
    </location>
</feature>
<proteinExistence type="predicted"/>
<dbReference type="SMART" id="SM00341">
    <property type="entry name" value="HRDC"/>
    <property type="match status" value="1"/>
</dbReference>
<dbReference type="SUPFAM" id="SSF53098">
    <property type="entry name" value="Ribonuclease H-like"/>
    <property type="match status" value="1"/>
</dbReference>
<dbReference type="OrthoDB" id="9800549at2"/>
<dbReference type="SUPFAM" id="SSF47819">
    <property type="entry name" value="HRDC-like"/>
    <property type="match status" value="2"/>
</dbReference>
<feature type="domain" description="HRDC" evidence="2">
    <location>
        <begin position="209"/>
        <end position="289"/>
    </location>
</feature>
<protein>
    <submittedName>
        <fullName evidence="3">Ribonuclease D</fullName>
        <ecNumber evidence="3">3.1.13.5</ecNumber>
    </submittedName>
</protein>
<dbReference type="GO" id="GO:0008408">
    <property type="term" value="F:3'-5' exonuclease activity"/>
    <property type="evidence" value="ECO:0007669"/>
    <property type="project" value="InterPro"/>
</dbReference>
<reference evidence="3 4" key="1">
    <citation type="submission" date="2019-08" db="EMBL/GenBank/DDBJ databases">
        <title>Deep-cultivation of Planctomycetes and their phenomic and genomic characterization uncovers novel biology.</title>
        <authorList>
            <person name="Wiegand S."/>
            <person name="Jogler M."/>
            <person name="Boedeker C."/>
            <person name="Pinto D."/>
            <person name="Vollmers J."/>
            <person name="Rivas-Marin E."/>
            <person name="Kohn T."/>
            <person name="Peeters S.H."/>
            <person name="Heuer A."/>
            <person name="Rast P."/>
            <person name="Oberbeckmann S."/>
            <person name="Bunk B."/>
            <person name="Jeske O."/>
            <person name="Meyerdierks A."/>
            <person name="Storesund J.E."/>
            <person name="Kallscheuer N."/>
            <person name="Luecker S."/>
            <person name="Lage O.M."/>
            <person name="Pohl T."/>
            <person name="Merkel B.J."/>
            <person name="Hornburger P."/>
            <person name="Mueller R.-W."/>
            <person name="Bruemmer F."/>
            <person name="Labrenz M."/>
            <person name="Spormann A.M."/>
            <person name="Op den Camp H."/>
            <person name="Overmann J."/>
            <person name="Amann R."/>
            <person name="Jetten M.S.M."/>
            <person name="Mascher T."/>
            <person name="Medema M.H."/>
            <person name="Devos D.P."/>
            <person name="Kaster A.-K."/>
            <person name="Ovreas L."/>
            <person name="Rohde M."/>
            <person name="Galperin M.Y."/>
            <person name="Jogler C."/>
        </authorList>
    </citation>
    <scope>NUCLEOTIDE SEQUENCE [LARGE SCALE GENOMIC DNA]</scope>
    <source>
        <strain evidence="3 4">OJF2</strain>
    </source>
</reference>
<keyword evidence="4" id="KW-1185">Reference proteome</keyword>
<dbReference type="Pfam" id="PF21293">
    <property type="entry name" value="RNAseD_HRDC_C"/>
    <property type="match status" value="1"/>
</dbReference>
<dbReference type="InterPro" id="IPR002562">
    <property type="entry name" value="3'-5'_exonuclease_dom"/>
</dbReference>
<dbReference type="KEGG" id="agv:OJF2_68340"/>
<dbReference type="Pfam" id="PF00570">
    <property type="entry name" value="HRDC"/>
    <property type="match status" value="1"/>
</dbReference>
<dbReference type="Pfam" id="PF01612">
    <property type="entry name" value="DNA_pol_A_exo1"/>
    <property type="match status" value="1"/>
</dbReference>
<dbReference type="CDD" id="cd06142">
    <property type="entry name" value="RNaseD_exo"/>
    <property type="match status" value="1"/>
</dbReference>
<dbReference type="EMBL" id="CP042997">
    <property type="protein sequence ID" value="QEH38236.1"/>
    <property type="molecule type" value="Genomic_DNA"/>
</dbReference>
<dbReference type="GO" id="GO:0000166">
    <property type="term" value="F:nucleotide binding"/>
    <property type="evidence" value="ECO:0007669"/>
    <property type="project" value="InterPro"/>
</dbReference>
<evidence type="ECO:0000256" key="1">
    <source>
        <dbReference type="SAM" id="MobiDB-lite"/>
    </source>
</evidence>